<evidence type="ECO:0000313" key="6">
    <source>
        <dbReference type="Proteomes" id="UP000283530"/>
    </source>
</evidence>
<feature type="region of interest" description="Disordered" evidence="3">
    <location>
        <begin position="596"/>
        <end position="618"/>
    </location>
</feature>
<proteinExistence type="predicted"/>
<dbReference type="SUPFAM" id="SSF46565">
    <property type="entry name" value="Chaperone J-domain"/>
    <property type="match status" value="1"/>
</dbReference>
<dbReference type="PROSITE" id="PS50076">
    <property type="entry name" value="DNAJ_2"/>
    <property type="match status" value="1"/>
</dbReference>
<gene>
    <name evidence="5" type="ORF">CKAN_01114400</name>
</gene>
<feature type="compositionally biased region" description="Basic and acidic residues" evidence="3">
    <location>
        <begin position="989"/>
        <end position="1007"/>
    </location>
</feature>
<feature type="region of interest" description="Disordered" evidence="3">
    <location>
        <begin position="1394"/>
        <end position="1425"/>
    </location>
</feature>
<sequence length="1577" mass="180229">MADFHHPLFTKRSSATLSKKPTISAGRNGYDDVFGGPPKFSDPRIDDYAEIFGNFYAHRPPPSIPVLDFPGDGSEDFSVDIRSPNFDYSEVFGGFGSAGDFAVSFDEMFAAKKTSGEFRKPTEKDSHQKASPVVSRVSSKERDIDSLASSEKNSSPSNGPHNYDGAKQFNVSYNKTNQRDKDDSITGTTHIAQLHEVSGFTYVVDTCFRSQMTGSDKHPPQKSGDLGLDLNSNGAIKDENDYKAGKKQLENNGSATVSDHLQNFGHLMSNGDKSHPGKVFLTVSEINLRTQPSRVPPPSRPPPKLVVKKGDSKSTSGATMKAYPDEAYRDNSQTKDRAYLLRAVSETHAREGTAMDSSFPCFDVEVDASSAAAASAAAMKEAMEKAEARIKSAKQLMERKRDNIQNRMKLGLNENRKGKERREAKIAQENNKMEMNQEIFETENGEKDSFTGDQRHKNLRATNIGPDEGYIEIAKEAIEKWQRKECGATSESHKKEGAGAWKAEKQFYELVEDDTFKVAELPAKANDGKLNETNAFGETIGLDNKEKSRELKQAFEWETNDRKLNVATKDVNEKKLETGKEQEEYAKKIDACEHEENEKKIKEAQVEENDKKLKATQEACERDEIEKRLKVALEALGREVSDKKPKEACEAFEWEENEKRIKAAQEAHEQEENERRIKKAAQEAREREENEKIMKAAQAAREREENEKRRKAEQEARERKENEKRLKAEQEAREREENEKKLKAAQEAREREENEKKLKAAQEAWEREENEKKLKAAQEAREREENEKKLKAAQEAREREENEKKLKAAQEAREREENEKKLKAAQEAREREENEKKLKAAQEAREREENEKKLKAAQEAREREENEKKLKAAQEAREREENEKKLKAAQEAWEREENEKKLKAAQEAREREENEKKLKAAQEAREREENEKKLNAAQEVREREENERKLKAAKEAQEQEENYKKRIEGYVSEHEEKKKKQATAEVQDSECHKKLEAEEKSKKKLEAQQEACAPEENEKKVTAPQEAHEYEEKLKAVKEASKQEENVKTDMFELKENCQKLSRAQDSSTHEENKRKLTATQVESMQDETEEKQKTTQQASQQEEESVKKTKVAEEACLQDSINVKLRVAKEAIGCELNERNAKASQGNVKLRIAKDIIGCELNERNTKASQGSSESGKIMQKNERGGNEKNISEADVAVDGEESKNQSKTTQAVFQWLENVRKLKAAQRAFVLEENVAKTTPVVSLSQITEQKEKNANETCKIEEKERARMQREKELEMERARKLEEERDREREREKDRIAVERATREARDRTSVEARERAERIAVERATAEARQRALAEAREKAEKASAEARERSLAEKASMEARLRLERAAVERATAEARERAVERAMAERAASEARERAERSGTKADGGMRQSSSFSDVNDMARDSQLWAEGESAKRCKARLERHQRTVERAAKALAEKNRRDIVAQREQAERNRLAETLDADVRRWSNGKEGNLRALLSTLQYILGPESGWQPVPLTDVITSAAVKKAYRKATLCVHPDKVQQRGASIQQKYICEKVFDLLKEAWNRFNSEER</sequence>
<feature type="coiled-coil region" evidence="2">
    <location>
        <begin position="376"/>
        <end position="403"/>
    </location>
</feature>
<feature type="region of interest" description="Disordered" evidence="3">
    <location>
        <begin position="1058"/>
        <end position="1113"/>
    </location>
</feature>
<dbReference type="GO" id="GO:0005737">
    <property type="term" value="C:cytoplasm"/>
    <property type="evidence" value="ECO:0007669"/>
    <property type="project" value="TreeGrafter"/>
</dbReference>
<evidence type="ECO:0000313" key="5">
    <source>
        <dbReference type="EMBL" id="RWR82427.1"/>
    </source>
</evidence>
<dbReference type="InterPro" id="IPR001623">
    <property type="entry name" value="DnaJ_domain"/>
</dbReference>
<feature type="domain" description="J" evidence="4">
    <location>
        <begin position="1504"/>
        <end position="1577"/>
    </location>
</feature>
<name>A0A3S3QC43_9MAGN</name>
<dbReference type="FunFam" id="1.10.287.110:FF:000009">
    <property type="entry name" value="Auxilin-related protein 1"/>
    <property type="match status" value="1"/>
</dbReference>
<feature type="compositionally biased region" description="Basic and acidic residues" evidence="3">
    <location>
        <begin position="115"/>
        <end position="128"/>
    </location>
</feature>
<dbReference type="GO" id="GO:0031982">
    <property type="term" value="C:vesicle"/>
    <property type="evidence" value="ECO:0007669"/>
    <property type="project" value="TreeGrafter"/>
</dbReference>
<feature type="region of interest" description="Disordered" evidence="3">
    <location>
        <begin position="1337"/>
        <end position="1361"/>
    </location>
</feature>
<dbReference type="EMBL" id="QPKB01000004">
    <property type="protein sequence ID" value="RWR82427.1"/>
    <property type="molecule type" value="Genomic_DNA"/>
</dbReference>
<evidence type="ECO:0000259" key="4">
    <source>
        <dbReference type="PROSITE" id="PS50076"/>
    </source>
</evidence>
<feature type="region of interest" description="Disordered" evidence="3">
    <location>
        <begin position="1272"/>
        <end position="1298"/>
    </location>
</feature>
<evidence type="ECO:0000256" key="1">
    <source>
        <dbReference type="ARBA" id="ARBA00023054"/>
    </source>
</evidence>
<feature type="region of interest" description="Disordered" evidence="3">
    <location>
        <begin position="212"/>
        <end position="238"/>
    </location>
</feature>
<dbReference type="OrthoDB" id="1717591at2759"/>
<accession>A0A3S3QC43</accession>
<feature type="compositionally biased region" description="Pro residues" evidence="3">
    <location>
        <begin position="294"/>
        <end position="304"/>
    </location>
</feature>
<keyword evidence="6" id="KW-1185">Reference proteome</keyword>
<keyword evidence="1 2" id="KW-0175">Coiled coil</keyword>
<dbReference type="GO" id="GO:0030276">
    <property type="term" value="F:clathrin binding"/>
    <property type="evidence" value="ECO:0007669"/>
    <property type="project" value="TreeGrafter"/>
</dbReference>
<feature type="region of interest" description="Disordered" evidence="3">
    <location>
        <begin position="115"/>
        <end position="168"/>
    </location>
</feature>
<feature type="region of interest" description="Disordered" evidence="3">
    <location>
        <begin position="289"/>
        <end position="330"/>
    </location>
</feature>
<dbReference type="InterPro" id="IPR036869">
    <property type="entry name" value="J_dom_sf"/>
</dbReference>
<reference evidence="5 6" key="1">
    <citation type="journal article" date="2019" name="Nat. Plants">
        <title>Stout camphor tree genome fills gaps in understanding of flowering plant genome evolution.</title>
        <authorList>
            <person name="Chaw S.M."/>
            <person name="Liu Y.C."/>
            <person name="Wu Y.W."/>
            <person name="Wang H.Y."/>
            <person name="Lin C.I."/>
            <person name="Wu C.S."/>
            <person name="Ke H.M."/>
            <person name="Chang L.Y."/>
            <person name="Hsu C.Y."/>
            <person name="Yang H.T."/>
            <person name="Sudianto E."/>
            <person name="Hsu M.H."/>
            <person name="Wu K.P."/>
            <person name="Wang L.N."/>
            <person name="Leebens-Mack J.H."/>
            <person name="Tsai I.J."/>
        </authorList>
    </citation>
    <scope>NUCLEOTIDE SEQUENCE [LARGE SCALE GENOMIC DNA]</scope>
    <source>
        <strain evidence="6">cv. Chaw 1501</strain>
        <tissue evidence="5">Young leaves</tissue>
    </source>
</reference>
<feature type="coiled-coil region" evidence="2">
    <location>
        <begin position="1438"/>
        <end position="1477"/>
    </location>
</feature>
<feature type="region of interest" description="Disordered" evidence="3">
    <location>
        <begin position="1166"/>
        <end position="1208"/>
    </location>
</feature>
<feature type="compositionally biased region" description="Basic and acidic residues" evidence="3">
    <location>
        <begin position="1394"/>
        <end position="1407"/>
    </location>
</feature>
<dbReference type="PANTHER" id="PTHR23172:SF87">
    <property type="entry name" value="CHAPERONE DNAJ-DOMAIN SUPERFAMILY PROTEIN"/>
    <property type="match status" value="1"/>
</dbReference>
<feature type="compositionally biased region" description="Basic and acidic residues" evidence="3">
    <location>
        <begin position="1181"/>
        <end position="1193"/>
    </location>
</feature>
<feature type="region of interest" description="Disordered" evidence="3">
    <location>
        <begin position="653"/>
        <end position="1032"/>
    </location>
</feature>
<evidence type="ECO:0000256" key="3">
    <source>
        <dbReference type="SAM" id="MobiDB-lite"/>
    </source>
</evidence>
<dbReference type="STRING" id="337451.A0A3S3QC43"/>
<protein>
    <submittedName>
        <fullName evidence="5">Auxilin-like protein 1</fullName>
    </submittedName>
</protein>
<feature type="compositionally biased region" description="Polar residues" evidence="3">
    <location>
        <begin position="147"/>
        <end position="160"/>
    </location>
</feature>
<dbReference type="Proteomes" id="UP000283530">
    <property type="component" value="Unassembled WGS sequence"/>
</dbReference>
<organism evidence="5 6">
    <name type="scientific">Cinnamomum micranthum f. kanehirae</name>
    <dbReference type="NCBI Taxonomy" id="337451"/>
    <lineage>
        <taxon>Eukaryota</taxon>
        <taxon>Viridiplantae</taxon>
        <taxon>Streptophyta</taxon>
        <taxon>Embryophyta</taxon>
        <taxon>Tracheophyta</taxon>
        <taxon>Spermatophyta</taxon>
        <taxon>Magnoliopsida</taxon>
        <taxon>Magnoliidae</taxon>
        <taxon>Laurales</taxon>
        <taxon>Lauraceae</taxon>
        <taxon>Cinnamomum</taxon>
    </lineage>
</organism>
<feature type="compositionally biased region" description="Basic and acidic residues" evidence="3">
    <location>
        <begin position="1016"/>
        <end position="1032"/>
    </location>
</feature>
<dbReference type="GO" id="GO:0072583">
    <property type="term" value="P:clathrin-dependent endocytosis"/>
    <property type="evidence" value="ECO:0007669"/>
    <property type="project" value="TreeGrafter"/>
</dbReference>
<feature type="compositionally biased region" description="Basic and acidic residues" evidence="3">
    <location>
        <begin position="657"/>
        <end position="978"/>
    </location>
</feature>
<dbReference type="Gene3D" id="1.10.287.110">
    <property type="entry name" value="DnaJ domain"/>
    <property type="match status" value="1"/>
</dbReference>
<comment type="caution">
    <text evidence="5">The sequence shown here is derived from an EMBL/GenBank/DDBJ whole genome shotgun (WGS) entry which is preliminary data.</text>
</comment>
<dbReference type="PANTHER" id="PTHR23172">
    <property type="entry name" value="AUXILIN/CYCLIN G-ASSOCIATED KINASE-RELATED"/>
    <property type="match status" value="1"/>
</dbReference>
<dbReference type="GO" id="GO:0072318">
    <property type="term" value="P:clathrin coat disassembly"/>
    <property type="evidence" value="ECO:0007669"/>
    <property type="project" value="TreeGrafter"/>
</dbReference>
<evidence type="ECO:0000256" key="2">
    <source>
        <dbReference type="SAM" id="Coils"/>
    </source>
</evidence>